<keyword evidence="3" id="KW-1185">Reference proteome</keyword>
<dbReference type="SUPFAM" id="SSF56281">
    <property type="entry name" value="Metallo-hydrolase/oxidoreductase"/>
    <property type="match status" value="1"/>
</dbReference>
<dbReference type="HOGENOM" id="CLU_030571_0_1_9"/>
<evidence type="ECO:0000313" key="2">
    <source>
        <dbReference type="EMBL" id="EFB74485.1"/>
    </source>
</evidence>
<dbReference type="Pfam" id="PF00753">
    <property type="entry name" value="Lactamase_B"/>
    <property type="match status" value="1"/>
</dbReference>
<dbReference type="STRING" id="411471.SUBVAR_07237"/>
<organism evidence="2 3">
    <name type="scientific">Subdoligranulum variabile DSM 15176</name>
    <dbReference type="NCBI Taxonomy" id="411471"/>
    <lineage>
        <taxon>Bacteria</taxon>
        <taxon>Bacillati</taxon>
        <taxon>Bacillota</taxon>
        <taxon>Clostridia</taxon>
        <taxon>Eubacteriales</taxon>
        <taxon>Oscillospiraceae</taxon>
        <taxon>Subdoligranulum</taxon>
    </lineage>
</organism>
<dbReference type="OrthoDB" id="9761531at2"/>
<dbReference type="SMART" id="SM00849">
    <property type="entry name" value="Lactamase_B"/>
    <property type="match status" value="1"/>
</dbReference>
<feature type="domain" description="Metallo-beta-lactamase" evidence="1">
    <location>
        <begin position="18"/>
        <end position="175"/>
    </location>
</feature>
<dbReference type="AlphaFoldDB" id="D1PS54"/>
<dbReference type="EMBL" id="ACBY02000069">
    <property type="protein sequence ID" value="EFB74485.1"/>
    <property type="molecule type" value="Genomic_DNA"/>
</dbReference>
<dbReference type="InterPro" id="IPR050855">
    <property type="entry name" value="NDM-1-like"/>
</dbReference>
<dbReference type="Gene3D" id="3.60.15.10">
    <property type="entry name" value="Ribonuclease Z/Hydroxyacylglutathione hydrolase-like"/>
    <property type="match status" value="1"/>
</dbReference>
<dbReference type="PANTHER" id="PTHR42951">
    <property type="entry name" value="METALLO-BETA-LACTAMASE DOMAIN-CONTAINING"/>
    <property type="match status" value="1"/>
</dbReference>
<protein>
    <submittedName>
        <fullName evidence="2">Metallo-beta-lactamase domain protein</fullName>
    </submittedName>
</protein>
<reference evidence="2" key="1">
    <citation type="submission" date="2009-12" db="EMBL/GenBank/DDBJ databases">
        <authorList>
            <person name="Weinstock G."/>
            <person name="Sodergren E."/>
            <person name="Clifton S."/>
            <person name="Fulton L."/>
            <person name="Fulton B."/>
            <person name="Courtney L."/>
            <person name="Fronick C."/>
            <person name="Harrison M."/>
            <person name="Strong C."/>
            <person name="Farmer C."/>
            <person name="Delahaunty K."/>
            <person name="Markovic C."/>
            <person name="Hall O."/>
            <person name="Minx P."/>
            <person name="Tomlinson C."/>
            <person name="Mitreva M."/>
            <person name="Nelson J."/>
            <person name="Hou S."/>
            <person name="Wollam A."/>
            <person name="Pepin K.H."/>
            <person name="Johnson M."/>
            <person name="Bhonagiri V."/>
            <person name="Nash W.E."/>
            <person name="Warren W."/>
            <person name="Chinwalla A."/>
            <person name="Mardis E.R."/>
            <person name="Wilson R.K."/>
        </authorList>
    </citation>
    <scope>NUCLEOTIDE SEQUENCE [LARGE SCALE GENOMIC DNA]</scope>
    <source>
        <strain evidence="2">DSM 15176</strain>
    </source>
</reference>
<dbReference type="PANTHER" id="PTHR42951:SF22">
    <property type="entry name" value="METALLO BETA-LACTAMASE SUPERFAMILY LIPOPROTEIN"/>
    <property type="match status" value="1"/>
</dbReference>
<accession>D1PS54</accession>
<gene>
    <name evidence="2" type="ORF">SUBVAR_07237</name>
</gene>
<evidence type="ECO:0000259" key="1">
    <source>
        <dbReference type="SMART" id="SM00849"/>
    </source>
</evidence>
<proteinExistence type="predicted"/>
<comment type="caution">
    <text evidence="2">The sequence shown here is derived from an EMBL/GenBank/DDBJ whole genome shotgun (WGS) entry which is preliminary data.</text>
</comment>
<sequence>MLQIRKYQEDLYILEDDRVRQFLLLGPDKAILLDTGFPDSETLPAVRTLTDKPVQVLLTHGDFDHTGRLDDFAEAWLHEKDWPLVHTTARLHPLREGDVFACGAFRLEVVEIPGHTLGSVAFRDRARGLLFSGDSVQKDGPIYLFGPHRNVPLYVESERKLAAMAGDFATVFPCHHDCPITPDYMEKNLRDAEALLAGTLSHTPTPGMPCDTYRGQWTAFYCTEADRLRPAPQ</sequence>
<dbReference type="InterPro" id="IPR036866">
    <property type="entry name" value="RibonucZ/Hydroxyglut_hydro"/>
</dbReference>
<name>D1PS54_9FIRM</name>
<dbReference type="Proteomes" id="UP000003438">
    <property type="component" value="Unassembled WGS sequence"/>
</dbReference>
<evidence type="ECO:0000313" key="3">
    <source>
        <dbReference type="Proteomes" id="UP000003438"/>
    </source>
</evidence>
<dbReference type="InterPro" id="IPR001279">
    <property type="entry name" value="Metallo-B-lactamas"/>
</dbReference>
<dbReference type="RefSeq" id="WP_007048582.1">
    <property type="nucleotide sequence ID" value="NZ_GG704771.1"/>
</dbReference>
<dbReference type="eggNOG" id="COG0491">
    <property type="taxonomic scope" value="Bacteria"/>
</dbReference>